<accession>A0A2M4C5U8</accession>
<protein>
    <submittedName>
        <fullName evidence="2">Putative secreted protein</fullName>
    </submittedName>
</protein>
<reference evidence="2" key="1">
    <citation type="submission" date="2018-01" db="EMBL/GenBank/DDBJ databases">
        <title>An insight into the sialome of Amazonian anophelines.</title>
        <authorList>
            <person name="Ribeiro J.M."/>
            <person name="Scarpassa V."/>
            <person name="Calvo E."/>
        </authorList>
    </citation>
    <scope>NUCLEOTIDE SEQUENCE</scope>
    <source>
        <tissue evidence="2">Salivary glands</tissue>
    </source>
</reference>
<sequence>MQRREWWRGGTVIMIKLSLARANCAAQSSFRRWIGMTNLSNGLAYRKQQSSNTWFGMPMLHRYSRPQASSSIPLIGSIGRMEHLTGMPSNPLSGGNMASTGALLSVTNLRKAGLGELLVEAIITRSHEGRDSTSVVNPLPVKQYSLRSSVSLVLAKSSVKKQTIVSSPWLASSRAVQKPTSLSRSSSVYR</sequence>
<name>A0A2M4C5U8_9DIPT</name>
<organism evidence="2">
    <name type="scientific">Anopheles marajoara</name>
    <dbReference type="NCBI Taxonomy" id="58244"/>
    <lineage>
        <taxon>Eukaryota</taxon>
        <taxon>Metazoa</taxon>
        <taxon>Ecdysozoa</taxon>
        <taxon>Arthropoda</taxon>
        <taxon>Hexapoda</taxon>
        <taxon>Insecta</taxon>
        <taxon>Pterygota</taxon>
        <taxon>Neoptera</taxon>
        <taxon>Endopterygota</taxon>
        <taxon>Diptera</taxon>
        <taxon>Nematocera</taxon>
        <taxon>Culicoidea</taxon>
        <taxon>Culicidae</taxon>
        <taxon>Anophelinae</taxon>
        <taxon>Anopheles</taxon>
    </lineage>
</organism>
<proteinExistence type="predicted"/>
<evidence type="ECO:0000313" key="2">
    <source>
        <dbReference type="EMBL" id="MBW60684.1"/>
    </source>
</evidence>
<feature type="chain" id="PRO_5014766408" evidence="1">
    <location>
        <begin position="23"/>
        <end position="190"/>
    </location>
</feature>
<keyword evidence="1" id="KW-0732">Signal</keyword>
<evidence type="ECO:0000256" key="1">
    <source>
        <dbReference type="SAM" id="SignalP"/>
    </source>
</evidence>
<dbReference type="EMBL" id="GGFJ01011543">
    <property type="protein sequence ID" value="MBW60684.1"/>
    <property type="molecule type" value="Transcribed_RNA"/>
</dbReference>
<dbReference type="AlphaFoldDB" id="A0A2M4C5U8"/>
<feature type="signal peptide" evidence="1">
    <location>
        <begin position="1"/>
        <end position="22"/>
    </location>
</feature>